<organism evidence="5 6">
    <name type="scientific">Mucilaginibacter terrenus</name>
    <dbReference type="NCBI Taxonomy" id="2482727"/>
    <lineage>
        <taxon>Bacteria</taxon>
        <taxon>Pseudomonadati</taxon>
        <taxon>Bacteroidota</taxon>
        <taxon>Sphingobacteriia</taxon>
        <taxon>Sphingobacteriales</taxon>
        <taxon>Sphingobacteriaceae</taxon>
        <taxon>Mucilaginibacter</taxon>
    </lineage>
</organism>
<dbReference type="InterPro" id="IPR001451">
    <property type="entry name" value="Hexapep"/>
</dbReference>
<name>A0A3E2NXW4_9SPHI</name>
<dbReference type="InterPro" id="IPR011004">
    <property type="entry name" value="Trimer_LpxA-like_sf"/>
</dbReference>
<evidence type="ECO:0000313" key="6">
    <source>
        <dbReference type="Proteomes" id="UP000260823"/>
    </source>
</evidence>
<evidence type="ECO:0000256" key="4">
    <source>
        <dbReference type="ARBA" id="ARBA00023315"/>
    </source>
</evidence>
<evidence type="ECO:0000256" key="2">
    <source>
        <dbReference type="ARBA" id="ARBA00022679"/>
    </source>
</evidence>
<dbReference type="GO" id="GO:0005829">
    <property type="term" value="C:cytosol"/>
    <property type="evidence" value="ECO:0007669"/>
    <property type="project" value="TreeGrafter"/>
</dbReference>
<proteinExistence type="inferred from homology"/>
<reference evidence="5 6" key="1">
    <citation type="submission" date="2018-08" db="EMBL/GenBank/DDBJ databases">
        <title>Mucilaginibacter terrae sp. nov., isolated from manganese diggings.</title>
        <authorList>
            <person name="Huang Y."/>
            <person name="Zhou Z."/>
        </authorList>
    </citation>
    <scope>NUCLEOTIDE SEQUENCE [LARGE SCALE GENOMIC DNA]</scope>
    <source>
        <strain evidence="5 6">ZH6</strain>
    </source>
</reference>
<gene>
    <name evidence="5" type="ORF">DYU05_09245</name>
</gene>
<evidence type="ECO:0000256" key="1">
    <source>
        <dbReference type="ARBA" id="ARBA00007274"/>
    </source>
</evidence>
<dbReference type="PANTHER" id="PTHR23416">
    <property type="entry name" value="SIALIC ACID SYNTHASE-RELATED"/>
    <property type="match status" value="1"/>
</dbReference>
<accession>A0A3E2NXW4</accession>
<evidence type="ECO:0000256" key="3">
    <source>
        <dbReference type="ARBA" id="ARBA00022737"/>
    </source>
</evidence>
<keyword evidence="6" id="KW-1185">Reference proteome</keyword>
<dbReference type="GO" id="GO:0008374">
    <property type="term" value="F:O-acyltransferase activity"/>
    <property type="evidence" value="ECO:0007669"/>
    <property type="project" value="TreeGrafter"/>
</dbReference>
<dbReference type="OrthoDB" id="9801697at2"/>
<dbReference type="InterPro" id="IPR018357">
    <property type="entry name" value="Hexapep_transf_CS"/>
</dbReference>
<dbReference type="CDD" id="cd04647">
    <property type="entry name" value="LbH_MAT_like"/>
    <property type="match status" value="1"/>
</dbReference>
<dbReference type="EMBL" id="QWDE01000001">
    <property type="protein sequence ID" value="RFZ85761.1"/>
    <property type="molecule type" value="Genomic_DNA"/>
</dbReference>
<dbReference type="PROSITE" id="PS00101">
    <property type="entry name" value="HEXAPEP_TRANSFERASES"/>
    <property type="match status" value="1"/>
</dbReference>
<protein>
    <submittedName>
        <fullName evidence="5">Acyltransferase</fullName>
    </submittedName>
</protein>
<evidence type="ECO:0000313" key="5">
    <source>
        <dbReference type="EMBL" id="RFZ85761.1"/>
    </source>
</evidence>
<keyword evidence="2 5" id="KW-0808">Transferase</keyword>
<comment type="caution">
    <text evidence="5">The sequence shown here is derived from an EMBL/GenBank/DDBJ whole genome shotgun (WGS) entry which is preliminary data.</text>
</comment>
<dbReference type="Gene3D" id="2.160.10.10">
    <property type="entry name" value="Hexapeptide repeat proteins"/>
    <property type="match status" value="1"/>
</dbReference>
<dbReference type="InterPro" id="IPR051159">
    <property type="entry name" value="Hexapeptide_acetyltransf"/>
</dbReference>
<keyword evidence="3" id="KW-0677">Repeat</keyword>
<dbReference type="PANTHER" id="PTHR23416:SF23">
    <property type="entry name" value="ACETYLTRANSFERASE C18B11.09C-RELATED"/>
    <property type="match status" value="1"/>
</dbReference>
<dbReference type="SUPFAM" id="SSF51161">
    <property type="entry name" value="Trimeric LpxA-like enzymes"/>
    <property type="match status" value="1"/>
</dbReference>
<dbReference type="AlphaFoldDB" id="A0A3E2NXW4"/>
<sequence>MLLRYILKGLKHVYFQLSLPICWVITFVKFKMNGVKFHSDFVARGVPIVNVNLKGHFNIGKKFSMNSGKYHNMIGRQQQCYFIVNDGGSITIGDNVGVSCISIVSQRNITIGNNVRIGGGVAIYDTDFHPIEAAKRLSRAEHNSNVNTAPVHISDGAFIGAHAIILKGVTIGKNAVVGAGAVVARSIPDNEIWAGNPAKLIKKLL</sequence>
<keyword evidence="4 5" id="KW-0012">Acyltransferase</keyword>
<dbReference type="Proteomes" id="UP000260823">
    <property type="component" value="Unassembled WGS sequence"/>
</dbReference>
<dbReference type="Pfam" id="PF00132">
    <property type="entry name" value="Hexapep"/>
    <property type="match status" value="1"/>
</dbReference>
<comment type="similarity">
    <text evidence="1">Belongs to the transferase hexapeptide repeat family.</text>
</comment>